<protein>
    <submittedName>
        <fullName evidence="1">Uncharacterized protein</fullName>
    </submittedName>
</protein>
<dbReference type="AlphaFoldDB" id="A0A165A0R3"/>
<evidence type="ECO:0000313" key="1">
    <source>
        <dbReference type="EMBL" id="KZS17045.1"/>
    </source>
</evidence>
<comment type="caution">
    <text evidence="1">The sequence shown here is derived from an EMBL/GenBank/DDBJ whole genome shotgun (WGS) entry which is preliminary data.</text>
</comment>
<dbReference type="Proteomes" id="UP000076858">
    <property type="component" value="Unassembled WGS sequence"/>
</dbReference>
<organism evidence="1 2">
    <name type="scientific">Daphnia magna</name>
    <dbReference type="NCBI Taxonomy" id="35525"/>
    <lineage>
        <taxon>Eukaryota</taxon>
        <taxon>Metazoa</taxon>
        <taxon>Ecdysozoa</taxon>
        <taxon>Arthropoda</taxon>
        <taxon>Crustacea</taxon>
        <taxon>Branchiopoda</taxon>
        <taxon>Diplostraca</taxon>
        <taxon>Cladocera</taxon>
        <taxon>Anomopoda</taxon>
        <taxon>Daphniidae</taxon>
        <taxon>Daphnia</taxon>
    </lineage>
</organism>
<dbReference type="EMBL" id="LRGB01000681">
    <property type="protein sequence ID" value="KZS17045.1"/>
    <property type="molecule type" value="Genomic_DNA"/>
</dbReference>
<proteinExistence type="predicted"/>
<gene>
    <name evidence="1" type="ORF">APZ42_017117</name>
</gene>
<evidence type="ECO:0000313" key="2">
    <source>
        <dbReference type="Proteomes" id="UP000076858"/>
    </source>
</evidence>
<sequence>MSVAVTAFVGLSVRKVAHHRSAKQKNKTKTNESRHRCVLCLIAPPEP</sequence>
<name>A0A165A0R3_9CRUS</name>
<reference evidence="1 2" key="1">
    <citation type="submission" date="2016-03" db="EMBL/GenBank/DDBJ databases">
        <title>EvidentialGene: Evidence-directed Construction of Genes on Genomes.</title>
        <authorList>
            <person name="Gilbert D.G."/>
            <person name="Choi J.-H."/>
            <person name="Mockaitis K."/>
            <person name="Colbourne J."/>
            <person name="Pfrender M."/>
        </authorList>
    </citation>
    <scope>NUCLEOTIDE SEQUENCE [LARGE SCALE GENOMIC DNA]</scope>
    <source>
        <strain evidence="1 2">Xinb3</strain>
        <tissue evidence="1">Complete organism</tissue>
    </source>
</reference>
<keyword evidence="2" id="KW-1185">Reference proteome</keyword>
<accession>A0A165A0R3</accession>